<dbReference type="Pfam" id="PF06877">
    <property type="entry name" value="RraB"/>
    <property type="match status" value="1"/>
</dbReference>
<feature type="domain" description="Regulator of ribonuclease activity B" evidence="1">
    <location>
        <begin position="10"/>
        <end position="107"/>
    </location>
</feature>
<dbReference type="AlphaFoldDB" id="A0A941HYL9"/>
<dbReference type="SUPFAM" id="SSF89946">
    <property type="entry name" value="Hypothetical protein VC0424"/>
    <property type="match status" value="1"/>
</dbReference>
<sequence length="110" mass="11896">MPFDTGHAGDDQLLAQLAQMSDLSAPRHWVHYLYVADEPSARGAADAVQATGWDLQNVAESATGGPEWVVVAERHDAVTTPQAVREARAFFESVAQQWPGGEYDGWEASA</sequence>
<dbReference type="Gene3D" id="3.30.70.970">
    <property type="entry name" value="RraB-like"/>
    <property type="match status" value="1"/>
</dbReference>
<proteinExistence type="predicted"/>
<name>A0A941HYL9_9MICO</name>
<keyword evidence="3" id="KW-1185">Reference proteome</keyword>
<accession>A0A941HYL9</accession>
<reference evidence="2" key="1">
    <citation type="submission" date="2021-04" db="EMBL/GenBank/DDBJ databases">
        <title>Phycicoccus avicenniae sp. nov., a novel endophytic actinomycetes isolated from branch of Avicennia mariana.</title>
        <authorList>
            <person name="Tuo L."/>
        </authorList>
    </citation>
    <scope>NUCLEOTIDE SEQUENCE</scope>
    <source>
        <strain evidence="2">BSK3Z-2</strain>
    </source>
</reference>
<dbReference type="EMBL" id="JAGSNF010000009">
    <property type="protein sequence ID" value="MBR7743123.1"/>
    <property type="molecule type" value="Genomic_DNA"/>
</dbReference>
<evidence type="ECO:0000313" key="2">
    <source>
        <dbReference type="EMBL" id="MBR7743123.1"/>
    </source>
</evidence>
<comment type="caution">
    <text evidence="2">The sequence shown here is derived from an EMBL/GenBank/DDBJ whole genome shotgun (WGS) entry which is preliminary data.</text>
</comment>
<gene>
    <name evidence="2" type="ORF">KC207_07450</name>
</gene>
<evidence type="ECO:0000259" key="1">
    <source>
        <dbReference type="Pfam" id="PF06877"/>
    </source>
</evidence>
<organism evidence="2 3">
    <name type="scientific">Phycicoccus avicenniae</name>
    <dbReference type="NCBI Taxonomy" id="2828860"/>
    <lineage>
        <taxon>Bacteria</taxon>
        <taxon>Bacillati</taxon>
        <taxon>Actinomycetota</taxon>
        <taxon>Actinomycetes</taxon>
        <taxon>Micrococcales</taxon>
        <taxon>Intrasporangiaceae</taxon>
        <taxon>Phycicoccus</taxon>
    </lineage>
</organism>
<dbReference type="Proteomes" id="UP000677016">
    <property type="component" value="Unassembled WGS sequence"/>
</dbReference>
<protein>
    <submittedName>
        <fullName evidence="2">Ribonuclease E inhibitor RraB</fullName>
    </submittedName>
</protein>
<evidence type="ECO:0000313" key="3">
    <source>
        <dbReference type="Proteomes" id="UP000677016"/>
    </source>
</evidence>
<dbReference type="InterPro" id="IPR009671">
    <property type="entry name" value="RraB_dom"/>
</dbReference>
<dbReference type="InterPro" id="IPR036701">
    <property type="entry name" value="RraB-like_sf"/>
</dbReference>
<dbReference type="RefSeq" id="WP_211602385.1">
    <property type="nucleotide sequence ID" value="NZ_JAGSNF010000009.1"/>
</dbReference>